<keyword evidence="2 6" id="KW-0235">DNA replication</keyword>
<evidence type="ECO:0000256" key="1">
    <source>
        <dbReference type="ARBA" id="ARBA00022490"/>
    </source>
</evidence>
<organism evidence="8 9">
    <name type="scientific">Candidatus Haliotispira prima</name>
    <dbReference type="NCBI Taxonomy" id="3034016"/>
    <lineage>
        <taxon>Bacteria</taxon>
        <taxon>Pseudomonadati</taxon>
        <taxon>Spirochaetota</taxon>
        <taxon>Spirochaetia</taxon>
        <taxon>Spirochaetales</taxon>
        <taxon>Spirochaetaceae</taxon>
        <taxon>Candidatus Haliotispira</taxon>
    </lineage>
</organism>
<dbReference type="EMBL" id="CP123443">
    <property type="protein sequence ID" value="WGK68982.1"/>
    <property type="molecule type" value="Genomic_DNA"/>
</dbReference>
<dbReference type="Gene3D" id="3.40.50.300">
    <property type="entry name" value="P-loop containing nucleotide triphosphate hydrolases"/>
    <property type="match status" value="1"/>
</dbReference>
<dbReference type="RefSeq" id="WP_326927170.1">
    <property type="nucleotide sequence ID" value="NZ_CP123443.1"/>
</dbReference>
<dbReference type="InterPro" id="IPR001238">
    <property type="entry name" value="DNA-binding_RecF"/>
</dbReference>
<gene>
    <name evidence="6 8" type="primary">recF</name>
    <name evidence="8" type="ORF">P0082_10925</name>
</gene>
<dbReference type="HAMAP" id="MF_00365">
    <property type="entry name" value="RecF"/>
    <property type="match status" value="1"/>
</dbReference>
<dbReference type="InterPro" id="IPR042174">
    <property type="entry name" value="RecF_2"/>
</dbReference>
<dbReference type="SUPFAM" id="SSF52540">
    <property type="entry name" value="P-loop containing nucleoside triphosphate hydrolases"/>
    <property type="match status" value="1"/>
</dbReference>
<comment type="function">
    <text evidence="6">The RecF protein is involved in DNA metabolism; it is required for DNA replication and normal SOS inducibility. RecF binds preferentially to single-stranded, linear DNA. It also seems to bind ATP.</text>
</comment>
<proteinExistence type="inferred from homology"/>
<keyword evidence="9" id="KW-1185">Reference proteome</keyword>
<evidence type="ECO:0000313" key="9">
    <source>
        <dbReference type="Proteomes" id="UP001228690"/>
    </source>
</evidence>
<keyword evidence="1 6" id="KW-0963">Cytoplasm</keyword>
<comment type="similarity">
    <text evidence="6">Belongs to the RecF family.</text>
</comment>
<evidence type="ECO:0000256" key="6">
    <source>
        <dbReference type="HAMAP-Rule" id="MF_00365"/>
    </source>
</evidence>
<evidence type="ECO:0000259" key="7">
    <source>
        <dbReference type="Pfam" id="PF02463"/>
    </source>
</evidence>
<evidence type="ECO:0000256" key="3">
    <source>
        <dbReference type="ARBA" id="ARBA00022741"/>
    </source>
</evidence>
<dbReference type="NCBIfam" id="TIGR00611">
    <property type="entry name" value="recf"/>
    <property type="match status" value="1"/>
</dbReference>
<evidence type="ECO:0000256" key="4">
    <source>
        <dbReference type="ARBA" id="ARBA00022840"/>
    </source>
</evidence>
<evidence type="ECO:0000256" key="5">
    <source>
        <dbReference type="ARBA" id="ARBA00023125"/>
    </source>
</evidence>
<comment type="subcellular location">
    <subcellularLocation>
        <location evidence="6">Cytoplasm</location>
    </subcellularLocation>
</comment>
<keyword evidence="6" id="KW-0742">SOS response</keyword>
<dbReference type="Pfam" id="PF02463">
    <property type="entry name" value="SMC_N"/>
    <property type="match status" value="1"/>
</dbReference>
<accession>A0ABY8MG47</accession>
<evidence type="ECO:0000256" key="2">
    <source>
        <dbReference type="ARBA" id="ARBA00022705"/>
    </source>
</evidence>
<keyword evidence="3 6" id="KW-0547">Nucleotide-binding</keyword>
<dbReference type="InterPro" id="IPR027417">
    <property type="entry name" value="P-loop_NTPase"/>
</dbReference>
<protein>
    <recommendedName>
        <fullName evidence="6">DNA replication and repair protein RecF</fullName>
    </recommendedName>
</protein>
<reference evidence="8 9" key="1">
    <citation type="submission" date="2023-04" db="EMBL/GenBank/DDBJ databases">
        <title>Spirochaete genome identified in red abalone sample constitutes a novel genus.</title>
        <authorList>
            <person name="Sharma S.P."/>
            <person name="Purcell C.M."/>
            <person name="Hyde J.R."/>
            <person name="Severin A.J."/>
        </authorList>
    </citation>
    <scope>NUCLEOTIDE SEQUENCE [LARGE SCALE GENOMIC DNA]</scope>
    <source>
        <strain evidence="8 9">SP-2023</strain>
    </source>
</reference>
<keyword evidence="6" id="KW-0227">DNA damage</keyword>
<feature type="binding site" evidence="6">
    <location>
        <begin position="30"/>
        <end position="37"/>
    </location>
    <ligand>
        <name>ATP</name>
        <dbReference type="ChEBI" id="CHEBI:30616"/>
    </ligand>
</feature>
<name>A0ABY8MG47_9SPIO</name>
<dbReference type="PANTHER" id="PTHR32182">
    <property type="entry name" value="DNA REPLICATION AND REPAIR PROTEIN RECF"/>
    <property type="match status" value="1"/>
</dbReference>
<keyword evidence="5 6" id="KW-0238">DNA-binding</keyword>
<keyword evidence="6" id="KW-0234">DNA repair</keyword>
<dbReference type="InterPro" id="IPR003395">
    <property type="entry name" value="RecF/RecN/SMC_N"/>
</dbReference>
<sequence length="398" mass="45592">MAYKSIRFYNFRNLADEEVELSNNVYYLVGENGAGKSSFIEALYLLSYGSSFREKNLEHCLRKQDQPFSITGSVRQQDQFSNIQVQYDKAQNQAAGKKQIVLNGKRMQDRKELLHISPGIVFAPGDIVYINGSPRDKRQFIDQTISLVDPHYVDLSRNYARNLAQRNWILKNKQTALLPTYTLQMVEIGLEIQRSRKQHIAGLSRIFSELFQHVSNFNYPVSIEYQPSWQHIDDKQNAGEAVQSCLEYIEQRQQRDLLLGSSQSGPHRDRLLFSVSPQSTQNGQQKTPEISTKAEAGTQDFTKLASTGQLRLAALALKSAQASYLQKRSDNPGILLLDDVLLEMDSTRRKLFLACLPDYQQVFFTLLPDEDYKSYPFSDYQVLQLKHGKITQSDMKLP</sequence>
<keyword evidence="4 6" id="KW-0067">ATP-binding</keyword>
<dbReference type="PANTHER" id="PTHR32182:SF0">
    <property type="entry name" value="DNA REPLICATION AND REPAIR PROTEIN RECF"/>
    <property type="match status" value="1"/>
</dbReference>
<dbReference type="Gene3D" id="1.20.1050.90">
    <property type="entry name" value="RecF/RecN/SMC, N-terminal domain"/>
    <property type="match status" value="1"/>
</dbReference>
<dbReference type="Proteomes" id="UP001228690">
    <property type="component" value="Chromosome"/>
</dbReference>
<evidence type="ECO:0000313" key="8">
    <source>
        <dbReference type="EMBL" id="WGK68982.1"/>
    </source>
</evidence>
<feature type="domain" description="RecF/RecN/SMC N-terminal" evidence="7">
    <location>
        <begin position="4"/>
        <end position="365"/>
    </location>
</feature>